<evidence type="ECO:0000313" key="2">
    <source>
        <dbReference type="Proteomes" id="UP000215914"/>
    </source>
</evidence>
<proteinExistence type="predicted"/>
<name>A0A9K3JN66_HELAN</name>
<gene>
    <name evidence="1" type="ORF">HanXRQr2_Chr02g0061351</name>
</gene>
<accession>A0A9K3JN66</accession>
<dbReference type="AlphaFoldDB" id="A0A9K3JN66"/>
<reference evidence="1" key="2">
    <citation type="submission" date="2020-06" db="EMBL/GenBank/DDBJ databases">
        <title>Helianthus annuus Genome sequencing and assembly Release 2.</title>
        <authorList>
            <person name="Gouzy J."/>
            <person name="Langlade N."/>
            <person name="Munos S."/>
        </authorList>
    </citation>
    <scope>NUCLEOTIDE SEQUENCE</scope>
    <source>
        <tissue evidence="1">Leaves</tissue>
    </source>
</reference>
<organism evidence="1 2">
    <name type="scientific">Helianthus annuus</name>
    <name type="common">Common sunflower</name>
    <dbReference type="NCBI Taxonomy" id="4232"/>
    <lineage>
        <taxon>Eukaryota</taxon>
        <taxon>Viridiplantae</taxon>
        <taxon>Streptophyta</taxon>
        <taxon>Embryophyta</taxon>
        <taxon>Tracheophyta</taxon>
        <taxon>Spermatophyta</taxon>
        <taxon>Magnoliopsida</taxon>
        <taxon>eudicotyledons</taxon>
        <taxon>Gunneridae</taxon>
        <taxon>Pentapetalae</taxon>
        <taxon>asterids</taxon>
        <taxon>campanulids</taxon>
        <taxon>Asterales</taxon>
        <taxon>Asteraceae</taxon>
        <taxon>Asteroideae</taxon>
        <taxon>Heliantheae alliance</taxon>
        <taxon>Heliantheae</taxon>
        <taxon>Helianthus</taxon>
    </lineage>
</organism>
<dbReference type="EMBL" id="MNCJ02000317">
    <property type="protein sequence ID" value="KAF5818139.1"/>
    <property type="molecule type" value="Genomic_DNA"/>
</dbReference>
<dbReference type="Gramene" id="mRNA:HanXRQr2_Chr02g0061351">
    <property type="protein sequence ID" value="mRNA:HanXRQr2_Chr02g0061351"/>
    <property type="gene ID" value="HanXRQr2_Chr02g0061351"/>
</dbReference>
<keyword evidence="2" id="KW-1185">Reference proteome</keyword>
<dbReference type="Proteomes" id="UP000215914">
    <property type="component" value="Unassembled WGS sequence"/>
</dbReference>
<reference evidence="1" key="1">
    <citation type="journal article" date="2017" name="Nature">
        <title>The sunflower genome provides insights into oil metabolism, flowering and Asterid evolution.</title>
        <authorList>
            <person name="Badouin H."/>
            <person name="Gouzy J."/>
            <person name="Grassa C.J."/>
            <person name="Murat F."/>
            <person name="Staton S.E."/>
            <person name="Cottret L."/>
            <person name="Lelandais-Briere C."/>
            <person name="Owens G.L."/>
            <person name="Carrere S."/>
            <person name="Mayjonade B."/>
            <person name="Legrand L."/>
            <person name="Gill N."/>
            <person name="Kane N.C."/>
            <person name="Bowers J.E."/>
            <person name="Hubner S."/>
            <person name="Bellec A."/>
            <person name="Berard A."/>
            <person name="Berges H."/>
            <person name="Blanchet N."/>
            <person name="Boniface M.C."/>
            <person name="Brunel D."/>
            <person name="Catrice O."/>
            <person name="Chaidir N."/>
            <person name="Claudel C."/>
            <person name="Donnadieu C."/>
            <person name="Faraut T."/>
            <person name="Fievet G."/>
            <person name="Helmstetter N."/>
            <person name="King M."/>
            <person name="Knapp S.J."/>
            <person name="Lai Z."/>
            <person name="Le Paslier M.C."/>
            <person name="Lippi Y."/>
            <person name="Lorenzon L."/>
            <person name="Mandel J.R."/>
            <person name="Marage G."/>
            <person name="Marchand G."/>
            <person name="Marquand E."/>
            <person name="Bret-Mestries E."/>
            <person name="Morien E."/>
            <person name="Nambeesan S."/>
            <person name="Nguyen T."/>
            <person name="Pegot-Espagnet P."/>
            <person name="Pouilly N."/>
            <person name="Raftis F."/>
            <person name="Sallet E."/>
            <person name="Schiex T."/>
            <person name="Thomas J."/>
            <person name="Vandecasteele C."/>
            <person name="Vares D."/>
            <person name="Vear F."/>
            <person name="Vautrin S."/>
            <person name="Crespi M."/>
            <person name="Mangin B."/>
            <person name="Burke J.M."/>
            <person name="Salse J."/>
            <person name="Munos S."/>
            <person name="Vincourt P."/>
            <person name="Rieseberg L.H."/>
            <person name="Langlade N.B."/>
        </authorList>
    </citation>
    <scope>NUCLEOTIDE SEQUENCE</scope>
    <source>
        <tissue evidence="1">Leaves</tissue>
    </source>
</reference>
<evidence type="ECO:0000313" key="1">
    <source>
        <dbReference type="EMBL" id="KAF5818139.1"/>
    </source>
</evidence>
<protein>
    <submittedName>
        <fullName evidence="1">Uncharacterized protein</fullName>
    </submittedName>
</protein>
<sequence>MRLSGEKTKINDEAEQERVAHQKREQEYIERIAKLEKFATEKVAESKASKILAEEITVDCKWLLARVVPLIFECIAKSDELA</sequence>
<comment type="caution">
    <text evidence="1">The sequence shown here is derived from an EMBL/GenBank/DDBJ whole genome shotgun (WGS) entry which is preliminary data.</text>
</comment>